<organism evidence="2 3">
    <name type="scientific">Sphingomonas citri</name>
    <dbReference type="NCBI Taxonomy" id="2862499"/>
    <lineage>
        <taxon>Bacteria</taxon>
        <taxon>Pseudomonadati</taxon>
        <taxon>Pseudomonadota</taxon>
        <taxon>Alphaproteobacteria</taxon>
        <taxon>Sphingomonadales</taxon>
        <taxon>Sphingomonadaceae</taxon>
        <taxon>Sphingomonas</taxon>
    </lineage>
</organism>
<proteinExistence type="predicted"/>
<sequence length="118" mass="12903">MQFLKLLFWCLMAFLAAVFTFGNWTNVSIQLFGGLVAEVNLPLLLLTTFLLGFVPTLVYQHWMRYRLRQRLTAAERSLETERALAAARAGEPVAPGTIVPVTPPPPAAIPTAVPPGVA</sequence>
<keyword evidence="1" id="KW-0812">Transmembrane</keyword>
<reference evidence="2 3" key="1">
    <citation type="submission" date="2021-07" db="EMBL/GenBank/DDBJ databases">
        <title>Sphingomonas sp.</title>
        <authorList>
            <person name="Feng G."/>
            <person name="Li J."/>
            <person name="Pan M."/>
        </authorList>
    </citation>
    <scope>NUCLEOTIDE SEQUENCE [LARGE SCALE GENOMIC DNA]</scope>
    <source>
        <strain evidence="2 3">RRHST34</strain>
    </source>
</reference>
<accession>A0ABS7BHR8</accession>
<feature type="transmembrane region" description="Helical" evidence="1">
    <location>
        <begin position="44"/>
        <end position="62"/>
    </location>
</feature>
<evidence type="ECO:0000256" key="1">
    <source>
        <dbReference type="SAM" id="Phobius"/>
    </source>
</evidence>
<keyword evidence="3" id="KW-1185">Reference proteome</keyword>
<keyword evidence="1" id="KW-0472">Membrane</keyword>
<keyword evidence="1" id="KW-1133">Transmembrane helix</keyword>
<dbReference type="EMBL" id="JAHXZN010000001">
    <property type="protein sequence ID" value="MBW6529121.1"/>
    <property type="molecule type" value="Genomic_DNA"/>
</dbReference>
<evidence type="ECO:0000313" key="2">
    <source>
        <dbReference type="EMBL" id="MBW6529121.1"/>
    </source>
</evidence>
<comment type="caution">
    <text evidence="2">The sequence shown here is derived from an EMBL/GenBank/DDBJ whole genome shotgun (WGS) entry which is preliminary data.</text>
</comment>
<protein>
    <submittedName>
        <fullName evidence="2">DUF1049 domain-containing protein</fullName>
    </submittedName>
</protein>
<name>A0ABS7BHR8_9SPHN</name>
<dbReference type="RefSeq" id="WP_258047648.1">
    <property type="nucleotide sequence ID" value="NZ_JAHXZN010000001.1"/>
</dbReference>
<dbReference type="Proteomes" id="UP000759103">
    <property type="component" value="Unassembled WGS sequence"/>
</dbReference>
<evidence type="ECO:0000313" key="3">
    <source>
        <dbReference type="Proteomes" id="UP000759103"/>
    </source>
</evidence>
<gene>
    <name evidence="2" type="ORF">KZ820_00055</name>
</gene>